<proteinExistence type="predicted"/>
<sequence>MRVWRDFRYTLFLLFLCSSLQAPTWWVGVVFFWRGNARLGTLTYVGVLSLPPPPATVDAEKQAFSRYCHGSLNVYVCGCVGRKWLDGDCIHGGVDARNYVLTTLLYLQKSTP</sequence>
<organism evidence="1 2">
    <name type="scientific">Cochliobolus sativus (strain ND90Pr / ATCC 201652)</name>
    <name type="common">Common root rot and spot blotch fungus</name>
    <name type="synonym">Bipolaris sorokiniana</name>
    <dbReference type="NCBI Taxonomy" id="665912"/>
    <lineage>
        <taxon>Eukaryota</taxon>
        <taxon>Fungi</taxon>
        <taxon>Dikarya</taxon>
        <taxon>Ascomycota</taxon>
        <taxon>Pezizomycotina</taxon>
        <taxon>Dothideomycetes</taxon>
        <taxon>Pleosporomycetidae</taxon>
        <taxon>Pleosporales</taxon>
        <taxon>Pleosporineae</taxon>
        <taxon>Pleosporaceae</taxon>
        <taxon>Bipolaris</taxon>
    </lineage>
</organism>
<evidence type="ECO:0000313" key="2">
    <source>
        <dbReference type="Proteomes" id="UP000016934"/>
    </source>
</evidence>
<dbReference type="RefSeq" id="XP_007703931.1">
    <property type="nucleotide sequence ID" value="XM_007705741.1"/>
</dbReference>
<protein>
    <submittedName>
        <fullName evidence="1">Uncharacterized protein</fullName>
    </submittedName>
</protein>
<dbReference type="GeneID" id="19135094"/>
<dbReference type="EMBL" id="KB445650">
    <property type="protein sequence ID" value="EMD60630.1"/>
    <property type="molecule type" value="Genomic_DNA"/>
</dbReference>
<reference evidence="1 2" key="1">
    <citation type="journal article" date="2012" name="PLoS Pathog.">
        <title>Diverse lifestyles and strategies of plant pathogenesis encoded in the genomes of eighteen Dothideomycetes fungi.</title>
        <authorList>
            <person name="Ohm R.A."/>
            <person name="Feau N."/>
            <person name="Henrissat B."/>
            <person name="Schoch C.L."/>
            <person name="Horwitz B.A."/>
            <person name="Barry K.W."/>
            <person name="Condon B.J."/>
            <person name="Copeland A.C."/>
            <person name="Dhillon B."/>
            <person name="Glaser F."/>
            <person name="Hesse C.N."/>
            <person name="Kosti I."/>
            <person name="LaButti K."/>
            <person name="Lindquist E.A."/>
            <person name="Lucas S."/>
            <person name="Salamov A.A."/>
            <person name="Bradshaw R.E."/>
            <person name="Ciuffetti L."/>
            <person name="Hamelin R.C."/>
            <person name="Kema G.H.J."/>
            <person name="Lawrence C."/>
            <person name="Scott J.A."/>
            <person name="Spatafora J.W."/>
            <person name="Turgeon B.G."/>
            <person name="de Wit P.J.G.M."/>
            <person name="Zhong S."/>
            <person name="Goodwin S.B."/>
            <person name="Grigoriev I.V."/>
        </authorList>
    </citation>
    <scope>NUCLEOTIDE SEQUENCE [LARGE SCALE GENOMIC DNA]</scope>
    <source>
        <strain evidence="2">ND90Pr / ATCC 201652</strain>
    </source>
</reference>
<dbReference type="KEGG" id="bsc:COCSADRAFT_244969"/>
<reference evidence="2" key="2">
    <citation type="journal article" date="2013" name="PLoS Genet.">
        <title>Comparative genome structure, secondary metabolite, and effector coding capacity across Cochliobolus pathogens.</title>
        <authorList>
            <person name="Condon B.J."/>
            <person name="Leng Y."/>
            <person name="Wu D."/>
            <person name="Bushley K.E."/>
            <person name="Ohm R.A."/>
            <person name="Otillar R."/>
            <person name="Martin J."/>
            <person name="Schackwitz W."/>
            <person name="Grimwood J."/>
            <person name="MohdZainudin N."/>
            <person name="Xue C."/>
            <person name="Wang R."/>
            <person name="Manning V.A."/>
            <person name="Dhillon B."/>
            <person name="Tu Z.J."/>
            <person name="Steffenson B.J."/>
            <person name="Salamov A."/>
            <person name="Sun H."/>
            <person name="Lowry S."/>
            <person name="LaButti K."/>
            <person name="Han J."/>
            <person name="Copeland A."/>
            <person name="Lindquist E."/>
            <person name="Barry K."/>
            <person name="Schmutz J."/>
            <person name="Baker S.E."/>
            <person name="Ciuffetti L.M."/>
            <person name="Grigoriev I.V."/>
            <person name="Zhong S."/>
            <person name="Turgeon B.G."/>
        </authorList>
    </citation>
    <scope>NUCLEOTIDE SEQUENCE [LARGE SCALE GENOMIC DNA]</scope>
    <source>
        <strain evidence="2">ND90Pr / ATCC 201652</strain>
    </source>
</reference>
<dbReference type="Proteomes" id="UP000016934">
    <property type="component" value="Unassembled WGS sequence"/>
</dbReference>
<dbReference type="OrthoDB" id="10355402at2759"/>
<accession>M2SDU3</accession>
<evidence type="ECO:0000313" key="1">
    <source>
        <dbReference type="EMBL" id="EMD60630.1"/>
    </source>
</evidence>
<keyword evidence="2" id="KW-1185">Reference proteome</keyword>
<gene>
    <name evidence="1" type="ORF">COCSADRAFT_244969</name>
</gene>
<dbReference type="HOGENOM" id="CLU_2399495_0_0_1"/>
<name>M2SDU3_COCSN</name>
<dbReference type="AlphaFoldDB" id="M2SDU3"/>